<protein>
    <recommendedName>
        <fullName evidence="4">Lipoprotein</fullName>
    </recommendedName>
</protein>
<keyword evidence="3" id="KW-1185">Reference proteome</keyword>
<evidence type="ECO:0008006" key="4">
    <source>
        <dbReference type="Google" id="ProtNLM"/>
    </source>
</evidence>
<feature type="chain" id="PRO_5038860011" description="Lipoprotein" evidence="1">
    <location>
        <begin position="21"/>
        <end position="182"/>
    </location>
</feature>
<reference evidence="2 3" key="1">
    <citation type="submission" date="2015-07" db="EMBL/GenBank/DDBJ databases">
        <title>A draft genome sequence of Mycobacterium wolinskyi.</title>
        <authorList>
            <person name="de Man T.J."/>
            <person name="Perry K.A."/>
            <person name="Coulliette A.D."/>
            <person name="Jensen B."/>
            <person name="Toney N.C."/>
            <person name="Limbago B.M."/>
            <person name="Noble-Wang J."/>
        </authorList>
    </citation>
    <scope>NUCLEOTIDE SEQUENCE [LARGE SCALE GENOMIC DNA]</scope>
    <source>
        <strain evidence="2 3">CDC_01</strain>
    </source>
</reference>
<dbReference type="Proteomes" id="UP000070612">
    <property type="component" value="Unassembled WGS sequence"/>
</dbReference>
<gene>
    <name evidence="2" type="ORF">AFM11_07325</name>
</gene>
<dbReference type="EMBL" id="LGTW01000003">
    <property type="protein sequence ID" value="KWX25214.1"/>
    <property type="molecule type" value="Genomic_DNA"/>
</dbReference>
<evidence type="ECO:0000256" key="1">
    <source>
        <dbReference type="SAM" id="SignalP"/>
    </source>
</evidence>
<evidence type="ECO:0000313" key="2">
    <source>
        <dbReference type="EMBL" id="KWX25214.1"/>
    </source>
</evidence>
<feature type="signal peptide" evidence="1">
    <location>
        <begin position="1"/>
        <end position="20"/>
    </location>
</feature>
<evidence type="ECO:0000313" key="3">
    <source>
        <dbReference type="Proteomes" id="UP000070612"/>
    </source>
</evidence>
<dbReference type="PATRIC" id="fig|59750.3.peg.4665"/>
<keyword evidence="1" id="KW-0732">Signal</keyword>
<accession>A0A132PSH1</accession>
<organism evidence="2 3">
    <name type="scientific">Mycolicibacterium wolinskyi</name>
    <dbReference type="NCBI Taxonomy" id="59750"/>
    <lineage>
        <taxon>Bacteria</taxon>
        <taxon>Bacillati</taxon>
        <taxon>Actinomycetota</taxon>
        <taxon>Actinomycetes</taxon>
        <taxon>Mycobacteriales</taxon>
        <taxon>Mycobacteriaceae</taxon>
        <taxon>Mycolicibacterium</taxon>
    </lineage>
</organism>
<dbReference type="STRING" id="59750.AWC31_17390"/>
<comment type="caution">
    <text evidence="2">The sequence shown here is derived from an EMBL/GenBank/DDBJ whole genome shotgun (WGS) entry which is preliminary data.</text>
</comment>
<dbReference type="AlphaFoldDB" id="A0A132PSH1"/>
<proteinExistence type="predicted"/>
<dbReference type="PROSITE" id="PS51257">
    <property type="entry name" value="PROKAR_LIPOPROTEIN"/>
    <property type="match status" value="1"/>
</dbReference>
<name>A0A132PSH1_9MYCO</name>
<sequence>MIGRASVAALVVAAAVTACGGNDDWSPSAQFAPSLQPAFGARVTDGQLRIWTGSPCTGVTRLALTFNPDQADRADLVLTSPTNEGAHVEHLTLGGPYPGLEISEPLPDGFDWRSARSLRMVISASRDGWGSTSDLTQVVTGSTQHGTDAYRFQDIGWLTAADVAAQDGKTFLATCTPDPAKD</sequence>